<keyword evidence="2" id="KW-1185">Reference proteome</keyword>
<proteinExistence type="predicted"/>
<evidence type="ECO:0000313" key="2">
    <source>
        <dbReference type="Proteomes" id="UP000410492"/>
    </source>
</evidence>
<dbReference type="EMBL" id="CAACVG010008256">
    <property type="protein sequence ID" value="VEN49054.1"/>
    <property type="molecule type" value="Genomic_DNA"/>
</dbReference>
<protein>
    <submittedName>
        <fullName evidence="1">Uncharacterized protein</fullName>
    </submittedName>
</protein>
<gene>
    <name evidence="1" type="ORF">CALMAC_LOCUS10292</name>
</gene>
<reference evidence="1 2" key="1">
    <citation type="submission" date="2019-01" db="EMBL/GenBank/DDBJ databases">
        <authorList>
            <person name="Sayadi A."/>
        </authorList>
    </citation>
    <scope>NUCLEOTIDE SEQUENCE [LARGE SCALE GENOMIC DNA]</scope>
</reference>
<dbReference type="AlphaFoldDB" id="A0A653CMB9"/>
<evidence type="ECO:0000313" key="1">
    <source>
        <dbReference type="EMBL" id="VEN49054.1"/>
    </source>
</evidence>
<dbReference type="Proteomes" id="UP000410492">
    <property type="component" value="Unassembled WGS sequence"/>
</dbReference>
<sequence length="66" mass="7161">MAIEVDNRVKHQSKLSTAMVLKDITSSMEALVGSQLTRGTIIIIWMSSTPCCRTSALGTTLPLQII</sequence>
<accession>A0A653CMB9</accession>
<organism evidence="1 2">
    <name type="scientific">Callosobruchus maculatus</name>
    <name type="common">Southern cowpea weevil</name>
    <name type="synonym">Pulse bruchid</name>
    <dbReference type="NCBI Taxonomy" id="64391"/>
    <lineage>
        <taxon>Eukaryota</taxon>
        <taxon>Metazoa</taxon>
        <taxon>Ecdysozoa</taxon>
        <taxon>Arthropoda</taxon>
        <taxon>Hexapoda</taxon>
        <taxon>Insecta</taxon>
        <taxon>Pterygota</taxon>
        <taxon>Neoptera</taxon>
        <taxon>Endopterygota</taxon>
        <taxon>Coleoptera</taxon>
        <taxon>Polyphaga</taxon>
        <taxon>Cucujiformia</taxon>
        <taxon>Chrysomeloidea</taxon>
        <taxon>Chrysomelidae</taxon>
        <taxon>Bruchinae</taxon>
        <taxon>Bruchini</taxon>
        <taxon>Callosobruchus</taxon>
    </lineage>
</organism>
<name>A0A653CMB9_CALMS</name>